<keyword evidence="1" id="KW-0472">Membrane</keyword>
<feature type="transmembrane region" description="Helical" evidence="1">
    <location>
        <begin position="106"/>
        <end position="124"/>
    </location>
</feature>
<gene>
    <name evidence="3" type="ORF">BDD16_004160</name>
</gene>
<dbReference type="GO" id="GO:0000271">
    <property type="term" value="P:polysaccharide biosynthetic process"/>
    <property type="evidence" value="ECO:0007669"/>
    <property type="project" value="TreeGrafter"/>
</dbReference>
<accession>A0A7Y9UE12</accession>
<evidence type="ECO:0000313" key="4">
    <source>
        <dbReference type="Proteomes" id="UP000518288"/>
    </source>
</evidence>
<keyword evidence="1" id="KW-0812">Transmembrane</keyword>
<evidence type="ECO:0000259" key="2">
    <source>
        <dbReference type="Pfam" id="PF01757"/>
    </source>
</evidence>
<evidence type="ECO:0000256" key="1">
    <source>
        <dbReference type="SAM" id="Phobius"/>
    </source>
</evidence>
<feature type="transmembrane region" description="Helical" evidence="1">
    <location>
        <begin position="158"/>
        <end position="179"/>
    </location>
</feature>
<feature type="transmembrane region" description="Helical" evidence="1">
    <location>
        <begin position="300"/>
        <end position="321"/>
    </location>
</feature>
<dbReference type="PANTHER" id="PTHR23028">
    <property type="entry name" value="ACETYLTRANSFERASE"/>
    <property type="match status" value="1"/>
</dbReference>
<feature type="transmembrane region" description="Helical" evidence="1">
    <location>
        <begin position="215"/>
        <end position="233"/>
    </location>
</feature>
<dbReference type="AlphaFoldDB" id="A0A7Y9UE12"/>
<name>A0A7Y9UE12_9BURK</name>
<sequence length="387" mass="42331">MQFSIRNPQGPSLPMVDLGKALASQFIVWHHLALYGPMSDVVGHLTGDLMEWLVSHARLAVQVFLVMGGFLAARGLLPTPDAPTPAGPGVLLQTQWRRLKRLMPPYFVALLAAVWCALCARTLIDHPTIPEAPTLWQFVTNVLMLQDVLEEDALSAGVWYVAIDAQLYAALALLCALRLWWGGDTAARGRVTALTVVVLIGASLLWFNREPPLDMWAPYFIGAYGLGVMAQWARAARQRALWTGAIVVLTALALLVEWRSRVALAGCVALVLALDIGRGWRWLNAGPVRGVVAFLSRISYTVFLMHYPVILVVGAAFYRLWPTSPGMNLLGLFVAWGTSLVAGWWLQVVLTPPAVARTTERAPDRVVSRSFHSASALRASISNGLSR</sequence>
<dbReference type="Proteomes" id="UP000518288">
    <property type="component" value="Unassembled WGS sequence"/>
</dbReference>
<dbReference type="InterPro" id="IPR050879">
    <property type="entry name" value="Acyltransferase_3"/>
</dbReference>
<dbReference type="RefSeq" id="WP_179635717.1">
    <property type="nucleotide sequence ID" value="NZ_JACCFH010000001.1"/>
</dbReference>
<feature type="domain" description="Acyltransferase 3" evidence="2">
    <location>
        <begin position="16"/>
        <end position="345"/>
    </location>
</feature>
<feature type="transmembrane region" description="Helical" evidence="1">
    <location>
        <begin position="333"/>
        <end position="355"/>
    </location>
</feature>
<dbReference type="Pfam" id="PF01757">
    <property type="entry name" value="Acyl_transf_3"/>
    <property type="match status" value="1"/>
</dbReference>
<protein>
    <submittedName>
        <fullName evidence="3">Peptidoglycan/LPS O-acetylase OafA/YrhL</fullName>
    </submittedName>
</protein>
<feature type="transmembrane region" description="Helical" evidence="1">
    <location>
        <begin position="240"/>
        <end position="256"/>
    </location>
</feature>
<keyword evidence="1" id="KW-1133">Transmembrane helix</keyword>
<evidence type="ECO:0000313" key="3">
    <source>
        <dbReference type="EMBL" id="NYG35174.1"/>
    </source>
</evidence>
<feature type="transmembrane region" description="Helical" evidence="1">
    <location>
        <begin position="262"/>
        <end position="280"/>
    </location>
</feature>
<dbReference type="GO" id="GO:0016020">
    <property type="term" value="C:membrane"/>
    <property type="evidence" value="ECO:0007669"/>
    <property type="project" value="TreeGrafter"/>
</dbReference>
<dbReference type="EMBL" id="JACCFH010000001">
    <property type="protein sequence ID" value="NYG35174.1"/>
    <property type="molecule type" value="Genomic_DNA"/>
</dbReference>
<organism evidence="3 4">
    <name type="scientific">Sphaerotilus montanus</name>
    <dbReference type="NCBI Taxonomy" id="522889"/>
    <lineage>
        <taxon>Bacteria</taxon>
        <taxon>Pseudomonadati</taxon>
        <taxon>Pseudomonadota</taxon>
        <taxon>Betaproteobacteria</taxon>
        <taxon>Burkholderiales</taxon>
        <taxon>Sphaerotilaceae</taxon>
        <taxon>Sphaerotilus</taxon>
    </lineage>
</organism>
<dbReference type="InterPro" id="IPR002656">
    <property type="entry name" value="Acyl_transf_3_dom"/>
</dbReference>
<feature type="transmembrane region" description="Helical" evidence="1">
    <location>
        <begin position="191"/>
        <end position="209"/>
    </location>
</feature>
<dbReference type="PANTHER" id="PTHR23028:SF53">
    <property type="entry name" value="ACYL_TRANSF_3 DOMAIN-CONTAINING PROTEIN"/>
    <property type="match status" value="1"/>
</dbReference>
<comment type="caution">
    <text evidence="3">The sequence shown here is derived from an EMBL/GenBank/DDBJ whole genome shotgun (WGS) entry which is preliminary data.</text>
</comment>
<proteinExistence type="predicted"/>
<dbReference type="GO" id="GO:0016747">
    <property type="term" value="F:acyltransferase activity, transferring groups other than amino-acyl groups"/>
    <property type="evidence" value="ECO:0007669"/>
    <property type="project" value="InterPro"/>
</dbReference>
<reference evidence="3 4" key="1">
    <citation type="submission" date="2020-07" db="EMBL/GenBank/DDBJ databases">
        <title>Genomic Encyclopedia of Archaeal and Bacterial Type Strains, Phase II (KMG-II): from individual species to whole genera.</title>
        <authorList>
            <person name="Goeker M."/>
        </authorList>
    </citation>
    <scope>NUCLEOTIDE SEQUENCE [LARGE SCALE GENOMIC DNA]</scope>
    <source>
        <strain evidence="3 4">DSM 21226</strain>
    </source>
</reference>
<keyword evidence="4" id="KW-1185">Reference proteome</keyword>